<dbReference type="AlphaFoldDB" id="A0A1N6Y595"/>
<evidence type="ECO:0000313" key="2">
    <source>
        <dbReference type="Proteomes" id="UP000186914"/>
    </source>
</evidence>
<reference evidence="2" key="1">
    <citation type="submission" date="2017-01" db="EMBL/GenBank/DDBJ databases">
        <authorList>
            <person name="Varghese N."/>
            <person name="Submissions S."/>
        </authorList>
    </citation>
    <scope>NUCLEOTIDE SEQUENCE [LARGE SCALE GENOMIC DNA]</scope>
    <source>
        <strain evidence="2">CGMCC 1.7737</strain>
    </source>
</reference>
<dbReference type="EMBL" id="FTNO01000001">
    <property type="protein sequence ID" value="SIR09724.1"/>
    <property type="molecule type" value="Genomic_DNA"/>
</dbReference>
<protein>
    <submittedName>
        <fullName evidence="1">Uncharacterized protein</fullName>
    </submittedName>
</protein>
<organism evidence="1 2">
    <name type="scientific">Haladaptatus litoreus</name>
    <dbReference type="NCBI Taxonomy" id="553468"/>
    <lineage>
        <taxon>Archaea</taxon>
        <taxon>Methanobacteriati</taxon>
        <taxon>Methanobacteriota</taxon>
        <taxon>Stenosarchaea group</taxon>
        <taxon>Halobacteria</taxon>
        <taxon>Halobacteriales</taxon>
        <taxon>Haladaptataceae</taxon>
        <taxon>Haladaptatus</taxon>
    </lineage>
</organism>
<dbReference type="Pfam" id="PF19115">
    <property type="entry name" value="DUF5800"/>
    <property type="match status" value="1"/>
</dbReference>
<proteinExistence type="predicted"/>
<dbReference type="OrthoDB" id="311563at2157"/>
<name>A0A1N6Y595_9EURY</name>
<gene>
    <name evidence="1" type="ORF">SAMN05421858_1405</name>
</gene>
<dbReference type="Proteomes" id="UP000186914">
    <property type="component" value="Unassembled WGS sequence"/>
</dbReference>
<sequence length="65" mass="7433">MTTLSFDDEGVDVVYEGTEFRLEKDLIEDATQKSYFDVTDHEVLRIVEKDPSLGGQARRIGDIIR</sequence>
<keyword evidence="2" id="KW-1185">Reference proteome</keyword>
<dbReference type="RefSeq" id="WP_076429153.1">
    <property type="nucleotide sequence ID" value="NZ_FTNO01000001.1"/>
</dbReference>
<dbReference type="InterPro" id="IPR043823">
    <property type="entry name" value="DUF5800"/>
</dbReference>
<accession>A0A1N6Y595</accession>
<evidence type="ECO:0000313" key="1">
    <source>
        <dbReference type="EMBL" id="SIR09724.1"/>
    </source>
</evidence>